<protein>
    <recommendedName>
        <fullName evidence="1">Arrestin C-terminal-like domain-containing protein</fullName>
    </recommendedName>
</protein>
<dbReference type="STRING" id="4846.A0A367KY58"/>
<proteinExistence type="predicted"/>
<dbReference type="InterPro" id="IPR011022">
    <property type="entry name" value="Arrestin_C-like"/>
</dbReference>
<accession>A0A367KY58</accession>
<feature type="non-terminal residue" evidence="2">
    <location>
        <position position="1"/>
    </location>
</feature>
<keyword evidence="3" id="KW-1185">Reference proteome</keyword>
<dbReference type="EMBL" id="PJQM01000028">
    <property type="protein sequence ID" value="RCI07141.1"/>
    <property type="molecule type" value="Genomic_DNA"/>
</dbReference>
<dbReference type="AlphaFoldDB" id="A0A367KY58"/>
<reference evidence="2 3" key="1">
    <citation type="journal article" date="2018" name="G3 (Bethesda)">
        <title>Phylogenetic and Phylogenomic Definition of Rhizopus Species.</title>
        <authorList>
            <person name="Gryganskyi A.P."/>
            <person name="Golan J."/>
            <person name="Dolatabadi S."/>
            <person name="Mondo S."/>
            <person name="Robb S."/>
            <person name="Idnurm A."/>
            <person name="Muszewska A."/>
            <person name="Steczkiewicz K."/>
            <person name="Masonjones S."/>
            <person name="Liao H.L."/>
            <person name="Gajdeczka M.T."/>
            <person name="Anike F."/>
            <person name="Vuek A."/>
            <person name="Anishchenko I.M."/>
            <person name="Voigt K."/>
            <person name="de Hoog G.S."/>
            <person name="Smith M.E."/>
            <person name="Heitman J."/>
            <person name="Vilgalys R."/>
            <person name="Stajich J.E."/>
        </authorList>
    </citation>
    <scope>NUCLEOTIDE SEQUENCE [LARGE SCALE GENOMIC DNA]</scope>
    <source>
        <strain evidence="2 3">LSU 92-RS-03</strain>
    </source>
</reference>
<gene>
    <name evidence="2" type="ORF">CU098_003483</name>
</gene>
<dbReference type="SMART" id="SM01017">
    <property type="entry name" value="Arrestin_C"/>
    <property type="match status" value="1"/>
</dbReference>
<dbReference type="OrthoDB" id="2230611at2759"/>
<evidence type="ECO:0000259" key="1">
    <source>
        <dbReference type="SMART" id="SM01017"/>
    </source>
</evidence>
<dbReference type="Proteomes" id="UP000253551">
    <property type="component" value="Unassembled WGS sequence"/>
</dbReference>
<evidence type="ECO:0000313" key="3">
    <source>
        <dbReference type="Proteomes" id="UP000253551"/>
    </source>
</evidence>
<dbReference type="Pfam" id="PF02752">
    <property type="entry name" value="Arrestin_C"/>
    <property type="match status" value="1"/>
</dbReference>
<organism evidence="2 3">
    <name type="scientific">Rhizopus stolonifer</name>
    <name type="common">Rhizopus nigricans</name>
    <dbReference type="NCBI Taxonomy" id="4846"/>
    <lineage>
        <taxon>Eukaryota</taxon>
        <taxon>Fungi</taxon>
        <taxon>Fungi incertae sedis</taxon>
        <taxon>Mucoromycota</taxon>
        <taxon>Mucoromycotina</taxon>
        <taxon>Mucoromycetes</taxon>
        <taxon>Mucorales</taxon>
        <taxon>Mucorineae</taxon>
        <taxon>Rhizopodaceae</taxon>
        <taxon>Rhizopus</taxon>
    </lineage>
</organism>
<sequence length="361" mass="40986">FVKAKFTEEQLRKADRLRIVFHATESIYSSAYIIPIYNNQLFGTQKTLWKRKNNMEQTSLKWEPGVQVSIPFIVQLPLVQFPPSANITSDGKEMSYQCRQVLSAYLDDSEASVIAKCHKSINYIPFVETGISKKPINISNLEKTPLPDNDNTKQPSVNVNLHSLDYISGDKIPLSLTFHHIPKKSIDSVSFRLYQVQTWNKITRSEKSMKGEFRSKHLVSQNTINSLSESVIIESGSNSVKSSLSTSLQIPVDTLPTFTYSPVFSLYYSLEITITKKGKLWSHKLDLNHVPIKIGTLGYGIRSSEEIKIYSVFASVFDHQANQRQGTVLPVPRFLNVIEYEDALPVYINEQLPTYESVVKT</sequence>
<name>A0A367KY58_RHIST</name>
<feature type="domain" description="Arrestin C-terminal-like" evidence="1">
    <location>
        <begin position="151"/>
        <end position="299"/>
    </location>
</feature>
<evidence type="ECO:0000313" key="2">
    <source>
        <dbReference type="EMBL" id="RCI07141.1"/>
    </source>
</evidence>
<comment type="caution">
    <text evidence="2">The sequence shown here is derived from an EMBL/GenBank/DDBJ whole genome shotgun (WGS) entry which is preliminary data.</text>
</comment>